<dbReference type="AlphaFoldDB" id="A0A7H0LQ82"/>
<dbReference type="Pfam" id="PF10067">
    <property type="entry name" value="DUF2306"/>
    <property type="match status" value="1"/>
</dbReference>
<evidence type="ECO:0000313" key="2">
    <source>
        <dbReference type="EMBL" id="QNQ11835.1"/>
    </source>
</evidence>
<feature type="transmembrane region" description="Helical" evidence="1">
    <location>
        <begin position="131"/>
        <end position="150"/>
    </location>
</feature>
<dbReference type="InterPro" id="IPR018750">
    <property type="entry name" value="DUF2306_membrane"/>
</dbReference>
<organism evidence="2 3">
    <name type="scientific">Sphingomonas alpina</name>
    <dbReference type="NCBI Taxonomy" id="653931"/>
    <lineage>
        <taxon>Bacteria</taxon>
        <taxon>Pseudomonadati</taxon>
        <taxon>Pseudomonadota</taxon>
        <taxon>Alphaproteobacteria</taxon>
        <taxon>Sphingomonadales</taxon>
        <taxon>Sphingomonadaceae</taxon>
        <taxon>Sphingomonas</taxon>
    </lineage>
</organism>
<keyword evidence="1" id="KW-1133">Transmembrane helix</keyword>
<feature type="transmembrane region" description="Helical" evidence="1">
    <location>
        <begin position="236"/>
        <end position="260"/>
    </location>
</feature>
<accession>A0A7H0LQ82</accession>
<proteinExistence type="predicted"/>
<evidence type="ECO:0000313" key="3">
    <source>
        <dbReference type="Proteomes" id="UP000516148"/>
    </source>
</evidence>
<keyword evidence="1" id="KW-0472">Membrane</keyword>
<gene>
    <name evidence="2" type="ORF">H3Z74_02995</name>
</gene>
<protein>
    <submittedName>
        <fullName evidence="2">DUF2306 domain-containing protein</fullName>
    </submittedName>
</protein>
<keyword evidence="3" id="KW-1185">Reference proteome</keyword>
<dbReference type="EMBL" id="CP061038">
    <property type="protein sequence ID" value="QNQ11835.1"/>
    <property type="molecule type" value="Genomic_DNA"/>
</dbReference>
<feature type="transmembrane region" description="Helical" evidence="1">
    <location>
        <begin position="205"/>
        <end position="224"/>
    </location>
</feature>
<feature type="transmembrane region" description="Helical" evidence="1">
    <location>
        <begin position="61"/>
        <end position="82"/>
    </location>
</feature>
<feature type="transmembrane region" description="Helical" evidence="1">
    <location>
        <begin position="12"/>
        <end position="41"/>
    </location>
</feature>
<sequence>MRSAANKALKGSAIFWYVTAVIGQWLFVAYVASFYGGAAMAGNFERWNEVLVGGYVKGGTIGNVALATHLLLAIIITVGGPLQLIPYLRARALPFHRWNGRLYLLTAIVMSLTGLYAVWTRGTAGGFSMRFGISINAVLIVICVAMAWRYALARKIAVHRRWALRAFILVSGVWFFRVGLMLWIIANSGPVGIGGKGFDGPFVRFWAYGCYLLPLAVLELYLLAQGRSGPAGKLAMAGLLFVLSAGVGIGIFGAFMGMWLPRMAGG</sequence>
<dbReference type="Proteomes" id="UP000516148">
    <property type="component" value="Chromosome"/>
</dbReference>
<name>A0A7H0LQ82_9SPHN</name>
<reference evidence="2 3" key="1">
    <citation type="submission" date="2020-09" db="EMBL/GenBank/DDBJ databases">
        <title>Sphingomonas sp., a new species isolated from pork steak.</title>
        <authorList>
            <person name="Heidler von Heilborn D."/>
        </authorList>
    </citation>
    <scope>NUCLEOTIDE SEQUENCE [LARGE SCALE GENOMIC DNA]</scope>
    <source>
        <strain evidence="3">S8-3T</strain>
    </source>
</reference>
<feature type="transmembrane region" description="Helical" evidence="1">
    <location>
        <begin position="162"/>
        <end position="185"/>
    </location>
</feature>
<dbReference type="KEGG" id="spap:H3Z74_02995"/>
<evidence type="ECO:0000256" key="1">
    <source>
        <dbReference type="SAM" id="Phobius"/>
    </source>
</evidence>
<feature type="transmembrane region" description="Helical" evidence="1">
    <location>
        <begin position="102"/>
        <end position="119"/>
    </location>
</feature>
<keyword evidence="1" id="KW-0812">Transmembrane</keyword>